<feature type="transmembrane region" description="Helical" evidence="13">
    <location>
        <begin position="258"/>
        <end position="277"/>
    </location>
</feature>
<dbReference type="InterPro" id="IPR036890">
    <property type="entry name" value="HATPase_C_sf"/>
</dbReference>
<evidence type="ECO:0000256" key="3">
    <source>
        <dbReference type="ARBA" id="ARBA00012438"/>
    </source>
</evidence>
<dbReference type="Gene3D" id="2.60.40.2380">
    <property type="match status" value="1"/>
</dbReference>
<evidence type="ECO:0000256" key="4">
    <source>
        <dbReference type="ARBA" id="ARBA00022475"/>
    </source>
</evidence>
<keyword evidence="6" id="KW-0808">Transferase</keyword>
<dbReference type="SMART" id="SM00388">
    <property type="entry name" value="HisKA"/>
    <property type="match status" value="2"/>
</dbReference>
<dbReference type="Gene3D" id="3.30.565.10">
    <property type="entry name" value="Histidine kinase-like ATPase, C-terminal domain"/>
    <property type="match status" value="2"/>
</dbReference>
<dbReference type="CDD" id="cd00082">
    <property type="entry name" value="HisKA"/>
    <property type="match status" value="2"/>
</dbReference>
<keyword evidence="8 16" id="KW-0418">Kinase</keyword>
<reference evidence="16 17" key="1">
    <citation type="submission" date="2018-05" db="EMBL/GenBank/DDBJ databases">
        <title>Genomic Encyclopedia of Type Strains, Phase IV (KMG-IV): sequencing the most valuable type-strain genomes for metagenomic binning, comparative biology and taxonomic classification.</title>
        <authorList>
            <person name="Goeker M."/>
        </authorList>
    </citation>
    <scope>NUCLEOTIDE SEQUENCE [LARGE SCALE GENOMIC DNA]</scope>
    <source>
        <strain evidence="16 17">DSM 28556</strain>
    </source>
</reference>
<dbReference type="OrthoDB" id="9809348at2"/>
<evidence type="ECO:0000256" key="7">
    <source>
        <dbReference type="ARBA" id="ARBA00022741"/>
    </source>
</evidence>
<dbReference type="Gene3D" id="1.10.287.130">
    <property type="match status" value="2"/>
</dbReference>
<dbReference type="CDD" id="cd00075">
    <property type="entry name" value="HATPase"/>
    <property type="match status" value="1"/>
</dbReference>
<evidence type="ECO:0000259" key="15">
    <source>
        <dbReference type="PROSITE" id="PS50110"/>
    </source>
</evidence>
<evidence type="ECO:0000256" key="5">
    <source>
        <dbReference type="ARBA" id="ARBA00022553"/>
    </source>
</evidence>
<feature type="transmembrane region" description="Helical" evidence="13">
    <location>
        <begin position="221"/>
        <end position="246"/>
    </location>
</feature>
<dbReference type="Pfam" id="PF07695">
    <property type="entry name" value="7TMR-DISM_7TM"/>
    <property type="match status" value="1"/>
</dbReference>
<gene>
    <name evidence="16" type="ORF">DFR56_106106</name>
</gene>
<keyword evidence="7" id="KW-0547">Nucleotide-binding</keyword>
<keyword evidence="4" id="KW-1003">Cell membrane</keyword>
<keyword evidence="10" id="KW-0902">Two-component regulatory system</keyword>
<protein>
    <recommendedName>
        <fullName evidence="3">histidine kinase</fullName>
        <ecNumber evidence="3">2.7.13.3</ecNumber>
    </recommendedName>
</protein>
<evidence type="ECO:0000256" key="1">
    <source>
        <dbReference type="ARBA" id="ARBA00000085"/>
    </source>
</evidence>
<evidence type="ECO:0000256" key="6">
    <source>
        <dbReference type="ARBA" id="ARBA00022679"/>
    </source>
</evidence>
<keyword evidence="13" id="KW-1133">Transmembrane helix</keyword>
<dbReference type="InterPro" id="IPR001789">
    <property type="entry name" value="Sig_transdc_resp-reg_receiver"/>
</dbReference>
<dbReference type="SMART" id="SM00448">
    <property type="entry name" value="REC"/>
    <property type="match status" value="1"/>
</dbReference>
<dbReference type="InterPro" id="IPR003594">
    <property type="entry name" value="HATPase_dom"/>
</dbReference>
<dbReference type="InterPro" id="IPR036097">
    <property type="entry name" value="HisK_dim/P_sf"/>
</dbReference>
<feature type="domain" description="Histidine kinase" evidence="14">
    <location>
        <begin position="851"/>
        <end position="1075"/>
    </location>
</feature>
<dbReference type="PROSITE" id="PS50110">
    <property type="entry name" value="RESPONSE_REGULATORY"/>
    <property type="match status" value="1"/>
</dbReference>
<dbReference type="InterPro" id="IPR003661">
    <property type="entry name" value="HisK_dim/P_dom"/>
</dbReference>
<dbReference type="SUPFAM" id="SSF47384">
    <property type="entry name" value="Homodimeric domain of signal transducing histidine kinase"/>
    <property type="match status" value="2"/>
</dbReference>
<evidence type="ECO:0000256" key="2">
    <source>
        <dbReference type="ARBA" id="ARBA00004651"/>
    </source>
</evidence>
<dbReference type="Pfam" id="PF00512">
    <property type="entry name" value="HisKA"/>
    <property type="match status" value="2"/>
</dbReference>
<organism evidence="16 17">
    <name type="scientific">Pseudogracilibacillus auburnensis</name>
    <dbReference type="NCBI Taxonomy" id="1494959"/>
    <lineage>
        <taxon>Bacteria</taxon>
        <taxon>Bacillati</taxon>
        <taxon>Bacillota</taxon>
        <taxon>Bacilli</taxon>
        <taxon>Bacillales</taxon>
        <taxon>Bacillaceae</taxon>
        <taxon>Pseudogracilibacillus</taxon>
    </lineage>
</organism>
<feature type="transmembrane region" description="Helical" evidence="13">
    <location>
        <begin position="346"/>
        <end position="368"/>
    </location>
</feature>
<dbReference type="PROSITE" id="PS50109">
    <property type="entry name" value="HIS_KIN"/>
    <property type="match status" value="2"/>
</dbReference>
<evidence type="ECO:0000259" key="14">
    <source>
        <dbReference type="PROSITE" id="PS50109"/>
    </source>
</evidence>
<dbReference type="SMART" id="SM00387">
    <property type="entry name" value="HATPase_c"/>
    <property type="match status" value="2"/>
</dbReference>
<sequence length="1075" mass="124103">MKVRIFVYLLFILLSVVIPLKTAAKGNKEVTNDFNFQSSNPNISKQLFILEDKDKQWDIGDVRKEPLFSHFERNTMTVPNYGYTSSTYWVYFEVENNSTFTEKVLEIPYPPLNEIDIYMYGHNGELLQELQLGAKYPFDERPLFYPNFSFYFDVEENEQRTFFIRFDTEGSMQMPIQIWERSEFVAQKQLDYLFFGIFYGITGVMALYNLFLFFSLKHTSYLYYVLVILSTSMISICLNGIGFQYLWPDSPWWNMRSIVFFMSLATVLGLLFTDSFLDLKQHLPKWRKYLYFLLMMNMLNALFVFITYQPALRLLVFNLGAMIVIILSAAFIVLRRGVRQARFFIVAWSVFLFGVLISMLADAALIPLTPFTKNVWQLSVSMEVILLSLALADRINILQKEKNEAVLESHKSQKQAIENLKRADQLKDEFLAMTSHELRTPITGIIGIAETLQNGAAGQVSKKMYDHLSLIVLSGKRLSNLINDLLDFTKLKNKELQLNLAPVNMKEITDVVLTVCRPLLQDKNIRLQNKMDEKMAPVHADENRVQQILYNLIGNAIKYTDRGEIVIWAQELDNYIQIAVSDTGRGIPATKQDFIFDDFYQIKLENMHEIGSSGIGLSITKQLVELHEGNVHVESTLHEGSTFYFTLKKYDEQSFAKEEIALSIHSFPFQDVSITKPEIAKITERKGTILVADDEMVNVQVLFNHLALDGYHVILAKDGEEVLQKVNENEIDLLVLDIMMPKMSGYEVCQQLRQKYSLMELPVLMLTAKNQLHDKLTSFQAGANDYLTKPCESKELLSRVKTLVQLSQLHKQLLQFNRLLEEKVDERTTELQLVNDRLTEVAKSRQHLLANISHELGTPVTVIHGYVQAVRDRLIPANDSNYLQLVVDKVKLLTRLIDDLADLSKLEGGQISFQKQKVNVQEWINEIRKVYKIEVMEANRTFLFPQNENNMFLDFHCFIDKERMHQVFSNLIWNAIKHTDEETGQIAITVQIADQQNEIIFAVEDNGDGIAEEKIAYIFERFYKSYGQSNEKKYRGTGLGLAIVKEIVRVHHGRIWVKSEVEIGSIFYVALPLHA</sequence>
<keyword evidence="9" id="KW-0067">ATP-binding</keyword>
<feature type="domain" description="Histidine kinase" evidence="14">
    <location>
        <begin position="433"/>
        <end position="651"/>
    </location>
</feature>
<dbReference type="GO" id="GO:0009927">
    <property type="term" value="F:histidine phosphotransfer kinase activity"/>
    <property type="evidence" value="ECO:0007669"/>
    <property type="project" value="TreeGrafter"/>
</dbReference>
<evidence type="ECO:0000256" key="9">
    <source>
        <dbReference type="ARBA" id="ARBA00022840"/>
    </source>
</evidence>
<dbReference type="PRINTS" id="PR00344">
    <property type="entry name" value="BCTRLSENSOR"/>
</dbReference>
<dbReference type="GO" id="GO:0000155">
    <property type="term" value="F:phosphorelay sensor kinase activity"/>
    <property type="evidence" value="ECO:0007669"/>
    <property type="project" value="InterPro"/>
</dbReference>
<dbReference type="InterPro" id="IPR011006">
    <property type="entry name" value="CheY-like_superfamily"/>
</dbReference>
<feature type="transmembrane region" description="Helical" evidence="13">
    <location>
        <begin position="289"/>
        <end position="308"/>
    </location>
</feature>
<keyword evidence="11 13" id="KW-0472">Membrane</keyword>
<evidence type="ECO:0000256" key="11">
    <source>
        <dbReference type="ARBA" id="ARBA00023136"/>
    </source>
</evidence>
<evidence type="ECO:0000256" key="12">
    <source>
        <dbReference type="PROSITE-ProRule" id="PRU00169"/>
    </source>
</evidence>
<dbReference type="PANTHER" id="PTHR43047:SF71">
    <property type="entry name" value="HISTIDINE KINASE CONTAINING CHEY-HOMOLOGOUS RECEIVER DOMAIN-RELATED"/>
    <property type="match status" value="1"/>
</dbReference>
<comment type="subcellular location">
    <subcellularLocation>
        <location evidence="2">Cell membrane</location>
        <topology evidence="2">Multi-pass membrane protein</topology>
    </subcellularLocation>
</comment>
<evidence type="ECO:0000313" key="16">
    <source>
        <dbReference type="EMBL" id="PXW87038.1"/>
    </source>
</evidence>
<dbReference type="PANTHER" id="PTHR43047">
    <property type="entry name" value="TWO-COMPONENT HISTIDINE PROTEIN KINASE"/>
    <property type="match status" value="1"/>
</dbReference>
<evidence type="ECO:0000313" key="17">
    <source>
        <dbReference type="Proteomes" id="UP000247978"/>
    </source>
</evidence>
<dbReference type="Pfam" id="PF07696">
    <property type="entry name" value="7TMR-DISMED2"/>
    <property type="match status" value="1"/>
</dbReference>
<comment type="catalytic activity">
    <reaction evidence="1">
        <text>ATP + protein L-histidine = ADP + protein N-phospho-L-histidine.</text>
        <dbReference type="EC" id="2.7.13.3"/>
    </reaction>
</comment>
<dbReference type="InterPro" id="IPR011622">
    <property type="entry name" value="7TMR_DISM_rcpt_extracell_dom2"/>
</dbReference>
<feature type="transmembrane region" description="Helical" evidence="13">
    <location>
        <begin position="314"/>
        <end position="334"/>
    </location>
</feature>
<evidence type="ECO:0000256" key="8">
    <source>
        <dbReference type="ARBA" id="ARBA00022777"/>
    </source>
</evidence>
<feature type="domain" description="Response regulatory" evidence="15">
    <location>
        <begin position="688"/>
        <end position="804"/>
    </location>
</feature>
<dbReference type="EMBL" id="QJJQ01000006">
    <property type="protein sequence ID" value="PXW87038.1"/>
    <property type="molecule type" value="Genomic_DNA"/>
</dbReference>
<dbReference type="CDD" id="cd17574">
    <property type="entry name" value="REC_OmpR"/>
    <property type="match status" value="1"/>
</dbReference>
<dbReference type="InterPro" id="IPR004358">
    <property type="entry name" value="Sig_transdc_His_kin-like_C"/>
</dbReference>
<keyword evidence="5 12" id="KW-0597">Phosphoprotein</keyword>
<dbReference type="AlphaFoldDB" id="A0A2V3W1Q7"/>
<feature type="modified residue" description="4-aspartylphosphate" evidence="12">
    <location>
        <position position="737"/>
    </location>
</feature>
<evidence type="ECO:0000256" key="10">
    <source>
        <dbReference type="ARBA" id="ARBA00023012"/>
    </source>
</evidence>
<dbReference type="InterPro" id="IPR005467">
    <property type="entry name" value="His_kinase_dom"/>
</dbReference>
<dbReference type="EC" id="2.7.13.3" evidence="3"/>
<dbReference type="SUPFAM" id="SSF52172">
    <property type="entry name" value="CheY-like"/>
    <property type="match status" value="1"/>
</dbReference>
<dbReference type="Pfam" id="PF02518">
    <property type="entry name" value="HATPase_c"/>
    <property type="match status" value="2"/>
</dbReference>
<name>A0A2V3W1Q7_9BACI</name>
<dbReference type="Gene3D" id="3.40.50.2300">
    <property type="match status" value="1"/>
</dbReference>
<dbReference type="FunFam" id="3.30.565.10:FF:000006">
    <property type="entry name" value="Sensor histidine kinase WalK"/>
    <property type="match status" value="1"/>
</dbReference>
<proteinExistence type="predicted"/>
<feature type="transmembrane region" description="Helical" evidence="13">
    <location>
        <begin position="192"/>
        <end position="214"/>
    </location>
</feature>
<dbReference type="Pfam" id="PF00072">
    <property type="entry name" value="Response_reg"/>
    <property type="match status" value="1"/>
</dbReference>
<dbReference type="GO" id="GO:0005524">
    <property type="term" value="F:ATP binding"/>
    <property type="evidence" value="ECO:0007669"/>
    <property type="project" value="UniProtKB-KW"/>
</dbReference>
<accession>A0A2V3W1Q7</accession>
<comment type="caution">
    <text evidence="16">The sequence shown here is derived from an EMBL/GenBank/DDBJ whole genome shotgun (WGS) entry which is preliminary data.</text>
</comment>
<keyword evidence="13" id="KW-0812">Transmembrane</keyword>
<keyword evidence="17" id="KW-1185">Reference proteome</keyword>
<evidence type="ECO:0000256" key="13">
    <source>
        <dbReference type="SAM" id="Phobius"/>
    </source>
</evidence>
<dbReference type="InterPro" id="IPR011623">
    <property type="entry name" value="7TMR_DISM_rcpt_extracell_dom1"/>
</dbReference>
<dbReference type="Proteomes" id="UP000247978">
    <property type="component" value="Unassembled WGS sequence"/>
</dbReference>
<dbReference type="SUPFAM" id="SSF55874">
    <property type="entry name" value="ATPase domain of HSP90 chaperone/DNA topoisomerase II/histidine kinase"/>
    <property type="match status" value="2"/>
</dbReference>
<dbReference type="RefSeq" id="WP_158525595.1">
    <property type="nucleotide sequence ID" value="NZ_JBHUHB010000001.1"/>
</dbReference>
<dbReference type="GO" id="GO:0005886">
    <property type="term" value="C:plasma membrane"/>
    <property type="evidence" value="ECO:0007669"/>
    <property type="project" value="UniProtKB-SubCell"/>
</dbReference>
<dbReference type="FunFam" id="3.30.565.10:FF:000023">
    <property type="entry name" value="PAS domain-containing sensor histidine kinase"/>
    <property type="match status" value="1"/>
</dbReference>